<dbReference type="AlphaFoldDB" id="A0A3A1N643"/>
<dbReference type="Proteomes" id="UP000266067">
    <property type="component" value="Unassembled WGS sequence"/>
</dbReference>
<sequence>MLFAVSCSDDDGGSGGFSSAELVGTWDLVAVNVSTAVDIDGDGTSSSNLMDEEGCITGTIVLKDDTTYQYEQSNFTITPITNGQYALQCSGITQATGAWGSDGIQVAFQGSTILGTLQLSNNTIIKQEGDNLPGVASYVYERR</sequence>
<name>A0A3A1N643_9FLAO</name>
<organism evidence="1 2">
    <name type="scientific">Flagellimonas lutimaris</name>
    <dbReference type="NCBI Taxonomy" id="475082"/>
    <lineage>
        <taxon>Bacteria</taxon>
        <taxon>Pseudomonadati</taxon>
        <taxon>Bacteroidota</taxon>
        <taxon>Flavobacteriia</taxon>
        <taxon>Flavobacteriales</taxon>
        <taxon>Flavobacteriaceae</taxon>
        <taxon>Flagellimonas</taxon>
    </lineage>
</organism>
<dbReference type="EMBL" id="QXFH01000077">
    <property type="protein sequence ID" value="RIV30746.1"/>
    <property type="molecule type" value="Genomic_DNA"/>
</dbReference>
<keyword evidence="2" id="KW-1185">Reference proteome</keyword>
<accession>A0A3A1N643</accession>
<proteinExistence type="predicted"/>
<protein>
    <recommendedName>
        <fullName evidence="3">Lipocalin-like domain-containing protein</fullName>
    </recommendedName>
</protein>
<comment type="caution">
    <text evidence="1">The sequence shown here is derived from an EMBL/GenBank/DDBJ whole genome shotgun (WGS) entry which is preliminary data.</text>
</comment>
<evidence type="ECO:0008006" key="3">
    <source>
        <dbReference type="Google" id="ProtNLM"/>
    </source>
</evidence>
<gene>
    <name evidence="1" type="ORF">D2V08_16900</name>
</gene>
<reference evidence="1 2" key="1">
    <citation type="submission" date="2018-08" db="EMBL/GenBank/DDBJ databases">
        <title>Proposal of Muricauda 72 sp.nov. and Muricauda NH166 sp.nov., isolated from seawater.</title>
        <authorList>
            <person name="Cheng H."/>
            <person name="Wu Y.-H."/>
            <person name="Guo L.-L."/>
            <person name="Xu X.-W."/>
        </authorList>
    </citation>
    <scope>NUCLEOTIDE SEQUENCE [LARGE SCALE GENOMIC DNA]</scope>
    <source>
        <strain evidence="1 2">KCTC 22173</strain>
    </source>
</reference>
<evidence type="ECO:0000313" key="2">
    <source>
        <dbReference type="Proteomes" id="UP000266067"/>
    </source>
</evidence>
<evidence type="ECO:0000313" key="1">
    <source>
        <dbReference type="EMBL" id="RIV30746.1"/>
    </source>
</evidence>